<reference evidence="2" key="1">
    <citation type="submission" date="2021-04" db="EMBL/GenBank/DDBJ databases">
        <title>Genomic insights into ecological role and evolution of a novel Thermoplasmata order Candidatus Sysuiplasmatales.</title>
        <authorList>
            <person name="Yuan Y."/>
        </authorList>
    </citation>
    <scope>NUCLEOTIDE SEQUENCE</scope>
    <source>
        <strain evidence="2">YP2-bin.285</strain>
    </source>
</reference>
<accession>A0A8J8CB99</accession>
<dbReference type="Proteomes" id="UP000716004">
    <property type="component" value="Unassembled WGS sequence"/>
</dbReference>
<evidence type="ECO:0000313" key="2">
    <source>
        <dbReference type="EMBL" id="MBX8631919.1"/>
    </source>
</evidence>
<dbReference type="SUPFAM" id="SSF103247">
    <property type="entry name" value="TT1751-like"/>
    <property type="match status" value="1"/>
</dbReference>
<dbReference type="InterPro" id="IPR016796">
    <property type="entry name" value="UCP021774"/>
</dbReference>
<proteinExistence type="predicted"/>
<organism evidence="2 3">
    <name type="scientific">Candidatus Sysuiplasma superficiale</name>
    <dbReference type="NCBI Taxonomy" id="2823368"/>
    <lineage>
        <taxon>Archaea</taxon>
        <taxon>Methanobacteriati</taxon>
        <taxon>Thermoplasmatota</taxon>
        <taxon>Thermoplasmata</taxon>
        <taxon>Candidatus Sysuiplasmatales</taxon>
        <taxon>Candidatus Sysuiplasmataceae</taxon>
        <taxon>Candidatus Sysuiplasma</taxon>
    </lineage>
</organism>
<evidence type="ECO:0000313" key="3">
    <source>
        <dbReference type="Proteomes" id="UP000716004"/>
    </source>
</evidence>
<sequence length="136" mass="14478">MAEAEEPAEFSVSSGKTIPETVAFLAERMARNGYGILGTIDVQKTLKEKTGKDVGGMTVLDVCSPAHALEAIEKSDTGPLLLPCRLTLQQDGAKTKVSLLSPKLLVKMVGDTSLENMASAVESELRMILSGLEEEV</sequence>
<feature type="domain" description="DUF302" evidence="1">
    <location>
        <begin position="40"/>
        <end position="102"/>
    </location>
</feature>
<protein>
    <submittedName>
        <fullName evidence="2">DUF302 domain-containing protein</fullName>
    </submittedName>
</protein>
<name>A0A8J8CB99_9ARCH</name>
<dbReference type="PIRSF" id="PIRSF021774">
    <property type="entry name" value="UCP021774"/>
    <property type="match status" value="1"/>
</dbReference>
<dbReference type="InterPro" id="IPR035923">
    <property type="entry name" value="TT1751-like_sf"/>
</dbReference>
<dbReference type="PANTHER" id="PTHR38342:SF1">
    <property type="entry name" value="SLR5037 PROTEIN"/>
    <property type="match status" value="1"/>
</dbReference>
<dbReference type="CDD" id="cd14797">
    <property type="entry name" value="DUF302"/>
    <property type="match status" value="1"/>
</dbReference>
<dbReference type="Gene3D" id="3.30.310.70">
    <property type="entry name" value="TT1751-like domain"/>
    <property type="match status" value="1"/>
</dbReference>
<dbReference type="AlphaFoldDB" id="A0A8J8CB99"/>
<evidence type="ECO:0000259" key="1">
    <source>
        <dbReference type="Pfam" id="PF03625"/>
    </source>
</evidence>
<dbReference type="PANTHER" id="PTHR38342">
    <property type="entry name" value="SLR5037 PROTEIN"/>
    <property type="match status" value="1"/>
</dbReference>
<dbReference type="InterPro" id="IPR005180">
    <property type="entry name" value="DUF302"/>
</dbReference>
<dbReference type="Pfam" id="PF03625">
    <property type="entry name" value="DUF302"/>
    <property type="match status" value="1"/>
</dbReference>
<comment type="caution">
    <text evidence="2">The sequence shown here is derived from an EMBL/GenBank/DDBJ whole genome shotgun (WGS) entry which is preliminary data.</text>
</comment>
<gene>
    <name evidence="2" type="ORF">J9259_05300</name>
</gene>
<dbReference type="EMBL" id="JAGVSJ010000010">
    <property type="protein sequence ID" value="MBX8631919.1"/>
    <property type="molecule type" value="Genomic_DNA"/>
</dbReference>